<name>A0A6J5STD7_9CAUD</name>
<evidence type="ECO:0000313" key="3">
    <source>
        <dbReference type="EMBL" id="CAB4217841.1"/>
    </source>
</evidence>
<dbReference type="EMBL" id="LR797450">
    <property type="protein sequence ID" value="CAB4217841.1"/>
    <property type="molecule type" value="Genomic_DNA"/>
</dbReference>
<gene>
    <name evidence="1" type="ORF">UFOVP1127_31</name>
    <name evidence="2" type="ORF">UFOVP1242_43</name>
    <name evidence="3" type="ORF">UFOVP1492_103</name>
    <name evidence="4" type="ORF">UFOVP1580_132</name>
</gene>
<protein>
    <submittedName>
        <fullName evidence="3">Uncharacterized protein</fullName>
    </submittedName>
</protein>
<organism evidence="3">
    <name type="scientific">uncultured Caudovirales phage</name>
    <dbReference type="NCBI Taxonomy" id="2100421"/>
    <lineage>
        <taxon>Viruses</taxon>
        <taxon>Duplodnaviria</taxon>
        <taxon>Heunggongvirae</taxon>
        <taxon>Uroviricota</taxon>
        <taxon>Caudoviricetes</taxon>
        <taxon>Peduoviridae</taxon>
        <taxon>Maltschvirus</taxon>
        <taxon>Maltschvirus maltsch</taxon>
    </lineage>
</organism>
<accession>A0A6J5STD7</accession>
<proteinExistence type="predicted"/>
<evidence type="ECO:0000313" key="4">
    <source>
        <dbReference type="EMBL" id="CAB5231654.1"/>
    </source>
</evidence>
<dbReference type="EMBL" id="LR798430">
    <property type="protein sequence ID" value="CAB5231654.1"/>
    <property type="molecule type" value="Genomic_DNA"/>
</dbReference>
<reference evidence="3" key="1">
    <citation type="submission" date="2020-05" db="EMBL/GenBank/DDBJ databases">
        <authorList>
            <person name="Chiriac C."/>
            <person name="Salcher M."/>
            <person name="Ghai R."/>
            <person name="Kavagutti S V."/>
        </authorList>
    </citation>
    <scope>NUCLEOTIDE SEQUENCE</scope>
</reference>
<dbReference type="EMBL" id="LR797197">
    <property type="protein sequence ID" value="CAB4193222.1"/>
    <property type="molecule type" value="Genomic_DNA"/>
</dbReference>
<evidence type="ECO:0000313" key="1">
    <source>
        <dbReference type="EMBL" id="CAB4185191.1"/>
    </source>
</evidence>
<dbReference type="EMBL" id="LR797075">
    <property type="protein sequence ID" value="CAB4185191.1"/>
    <property type="molecule type" value="Genomic_DNA"/>
</dbReference>
<evidence type="ECO:0000313" key="2">
    <source>
        <dbReference type="EMBL" id="CAB4193222.1"/>
    </source>
</evidence>
<sequence>MANHIFKLPSGPDCEVKFMTGKHQRILTERKDKPIGESLNEILVDVIVRVGDNTAIDLDFVRDMLAADRKKALVESRQFTLDFPERFEFTFKYLDGDKKKCEAVIPVDISDGFPTVPYHTPKDGGTFVEANYAGYSEVQREFKITLPKSGEDLVFKILTGKGEMMGAATKKDDMSSHTSLKIRNPRFFRKAEKDTVPIVANLDNMHIKDIEFLRSYIKKVEGRVDTELRFEHPDADRLSTGEREVVVDLLGLVPFFFPSEAI</sequence>